<evidence type="ECO:0000256" key="1">
    <source>
        <dbReference type="SAM" id="MobiDB-lite"/>
    </source>
</evidence>
<accession>A0A8H4J6Q0</accession>
<name>A0A8H4J6Q0_9PEZI</name>
<dbReference type="EMBL" id="WWBZ02000001">
    <property type="protein sequence ID" value="KAF4314300.1"/>
    <property type="molecule type" value="Genomic_DNA"/>
</dbReference>
<dbReference type="AlphaFoldDB" id="A0A8H4J6Q0"/>
<comment type="caution">
    <text evidence="2">The sequence shown here is derived from an EMBL/GenBank/DDBJ whole genome shotgun (WGS) entry which is preliminary data.</text>
</comment>
<protein>
    <submittedName>
        <fullName evidence="2">Uncharacterized protein</fullName>
    </submittedName>
</protein>
<feature type="region of interest" description="Disordered" evidence="1">
    <location>
        <begin position="166"/>
        <end position="207"/>
    </location>
</feature>
<gene>
    <name evidence="2" type="ORF">GTA08_BOTSDO00004</name>
</gene>
<reference evidence="2" key="1">
    <citation type="submission" date="2020-04" db="EMBL/GenBank/DDBJ databases">
        <title>Genome Assembly and Annotation of Botryosphaeria dothidea sdau 11-99, a Latent Pathogen of Apple Fruit Ring Rot in China.</title>
        <authorList>
            <person name="Yu C."/>
            <person name="Diao Y."/>
            <person name="Lu Q."/>
            <person name="Zhao J."/>
            <person name="Cui S."/>
            <person name="Peng C."/>
            <person name="He B."/>
            <person name="Liu H."/>
        </authorList>
    </citation>
    <scope>NUCLEOTIDE SEQUENCE [LARGE SCALE GENOMIC DNA]</scope>
    <source>
        <strain evidence="2">Sdau11-99</strain>
    </source>
</reference>
<keyword evidence="3" id="KW-1185">Reference proteome</keyword>
<sequence length="407" mass="44221">MSDRASSTIRSSVVNKPVPTPFVPPRPGSAQFVSGALAPRGILIRARDGFFQQTAFEYFGTPTPLPTMTCASHYRRLLCSTSLWLERDITSINCITHRYRTMAAVSPPLPQQEWMLEAATSLLHSEDLVHPDFDAGHDDDSKTSWLPIRLCGGSFQPSAVLMTNKPQWEEPPIISSRAPSNKTSGRAPPSSNNTTNKPPALPSVTKSAAATAAATPLSVTPTFSYWLRAHCFLHHARYSSLSSSAFDPPPTTRRMNLHGLESHTPVRHSYACLPYLSIEVRSAAADDAADVTSLHRLAASGATALWNRARLRGSNDNYEDGAAALRHFGLLLAGCSWELYCMTAVARSGGEEGAVAWRGCEMAHLAGGRLTGREDVGQLVDWINEIHCWGNTAYATACVNDVFRTDG</sequence>
<evidence type="ECO:0000313" key="3">
    <source>
        <dbReference type="Proteomes" id="UP000572817"/>
    </source>
</evidence>
<dbReference type="OrthoDB" id="3968712at2759"/>
<feature type="compositionally biased region" description="Low complexity" evidence="1">
    <location>
        <begin position="188"/>
        <end position="207"/>
    </location>
</feature>
<dbReference type="Proteomes" id="UP000572817">
    <property type="component" value="Unassembled WGS sequence"/>
</dbReference>
<organism evidence="2 3">
    <name type="scientific">Botryosphaeria dothidea</name>
    <dbReference type="NCBI Taxonomy" id="55169"/>
    <lineage>
        <taxon>Eukaryota</taxon>
        <taxon>Fungi</taxon>
        <taxon>Dikarya</taxon>
        <taxon>Ascomycota</taxon>
        <taxon>Pezizomycotina</taxon>
        <taxon>Dothideomycetes</taxon>
        <taxon>Dothideomycetes incertae sedis</taxon>
        <taxon>Botryosphaeriales</taxon>
        <taxon>Botryosphaeriaceae</taxon>
        <taxon>Botryosphaeria</taxon>
    </lineage>
</organism>
<evidence type="ECO:0000313" key="2">
    <source>
        <dbReference type="EMBL" id="KAF4314300.1"/>
    </source>
</evidence>
<proteinExistence type="predicted"/>